<feature type="compositionally biased region" description="Basic and acidic residues" evidence="1">
    <location>
        <begin position="48"/>
        <end position="63"/>
    </location>
</feature>
<sequence>MLKEQKSWFMPQNHTNFAFMDAGKAGHGFVLLRLKPRLKKTIKQTELSSKERPKVWENRHGYQ</sequence>
<accession>A0A2R8B901</accession>
<dbReference type="Proteomes" id="UP000244880">
    <property type="component" value="Unassembled WGS sequence"/>
</dbReference>
<organism evidence="2 3">
    <name type="scientific">Ascidiaceihabitans donghaensis</name>
    <dbReference type="NCBI Taxonomy" id="1510460"/>
    <lineage>
        <taxon>Bacteria</taxon>
        <taxon>Pseudomonadati</taxon>
        <taxon>Pseudomonadota</taxon>
        <taxon>Alphaproteobacteria</taxon>
        <taxon>Rhodobacterales</taxon>
        <taxon>Paracoccaceae</taxon>
        <taxon>Ascidiaceihabitans</taxon>
    </lineage>
</organism>
<evidence type="ECO:0000313" key="3">
    <source>
        <dbReference type="Proteomes" id="UP000244880"/>
    </source>
</evidence>
<evidence type="ECO:0000313" key="2">
    <source>
        <dbReference type="EMBL" id="SPH19499.1"/>
    </source>
</evidence>
<reference evidence="2 3" key="1">
    <citation type="submission" date="2018-03" db="EMBL/GenBank/DDBJ databases">
        <authorList>
            <person name="Keele B.F."/>
        </authorList>
    </citation>
    <scope>NUCLEOTIDE SEQUENCE [LARGE SCALE GENOMIC DNA]</scope>
    <source>
        <strain evidence="2 3">CECT 8599</strain>
    </source>
</reference>
<gene>
    <name evidence="2" type="ORF">ASD8599_00224</name>
</gene>
<name>A0A2R8B901_9RHOB</name>
<evidence type="ECO:0000256" key="1">
    <source>
        <dbReference type="SAM" id="MobiDB-lite"/>
    </source>
</evidence>
<dbReference type="AlphaFoldDB" id="A0A2R8B901"/>
<proteinExistence type="predicted"/>
<keyword evidence="3" id="KW-1185">Reference proteome</keyword>
<dbReference type="EMBL" id="OMOR01000001">
    <property type="protein sequence ID" value="SPH19499.1"/>
    <property type="molecule type" value="Genomic_DNA"/>
</dbReference>
<protein>
    <submittedName>
        <fullName evidence="2">Uncharacterized protein</fullName>
    </submittedName>
</protein>
<feature type="region of interest" description="Disordered" evidence="1">
    <location>
        <begin position="43"/>
        <end position="63"/>
    </location>
</feature>